<evidence type="ECO:0000313" key="4">
    <source>
        <dbReference type="Proteomes" id="UP000076584"/>
    </source>
</evidence>
<feature type="non-terminal residue" evidence="3">
    <location>
        <position position="1"/>
    </location>
</feature>
<evidence type="ECO:0000256" key="2">
    <source>
        <dbReference type="SAM" id="MobiDB-lite"/>
    </source>
</evidence>
<dbReference type="PANTHER" id="PTHR43591">
    <property type="entry name" value="METHYLTRANSFERASE"/>
    <property type="match status" value="1"/>
</dbReference>
<gene>
    <name evidence="3" type="ORF">CI238_04578</name>
</gene>
<keyword evidence="3" id="KW-0808">Transferase</keyword>
<name>A0A162N4K7_COLIC</name>
<dbReference type="SUPFAM" id="SSF53335">
    <property type="entry name" value="S-adenosyl-L-methionine-dependent methyltransferases"/>
    <property type="match status" value="1"/>
</dbReference>
<comment type="similarity">
    <text evidence="1">Belongs to the methyltransferase superfamily. LaeA methyltransferase family.</text>
</comment>
<dbReference type="STRING" id="1573173.A0A162N4K7"/>
<dbReference type="PANTHER" id="PTHR43591:SF10">
    <property type="entry name" value="ABC TRANSMEMBRANE TYPE-1 DOMAIN-CONTAINING PROTEIN-RELATED"/>
    <property type="match status" value="1"/>
</dbReference>
<dbReference type="Pfam" id="PF13489">
    <property type="entry name" value="Methyltransf_23"/>
    <property type="match status" value="1"/>
</dbReference>
<dbReference type="EMBL" id="LFIW01000610">
    <property type="protein sequence ID" value="KZL85541.1"/>
    <property type="molecule type" value="Genomic_DNA"/>
</dbReference>
<evidence type="ECO:0000313" key="3">
    <source>
        <dbReference type="EMBL" id="KZL85541.1"/>
    </source>
</evidence>
<dbReference type="GO" id="GO:0032259">
    <property type="term" value="P:methylation"/>
    <property type="evidence" value="ECO:0007669"/>
    <property type="project" value="UniProtKB-KW"/>
</dbReference>
<comment type="caution">
    <text evidence="3">The sequence shown here is derived from an EMBL/GenBank/DDBJ whole genome shotgun (WGS) entry which is preliminary data.</text>
</comment>
<dbReference type="InterPro" id="IPR029063">
    <property type="entry name" value="SAM-dependent_MTases_sf"/>
</dbReference>
<feature type="region of interest" description="Disordered" evidence="2">
    <location>
        <begin position="1"/>
        <end position="41"/>
    </location>
</feature>
<keyword evidence="4" id="KW-1185">Reference proteome</keyword>
<dbReference type="AlphaFoldDB" id="A0A162N4K7"/>
<organism evidence="3 4">
    <name type="scientific">Colletotrichum incanum</name>
    <name type="common">Soybean anthracnose fungus</name>
    <dbReference type="NCBI Taxonomy" id="1573173"/>
    <lineage>
        <taxon>Eukaryota</taxon>
        <taxon>Fungi</taxon>
        <taxon>Dikarya</taxon>
        <taxon>Ascomycota</taxon>
        <taxon>Pezizomycotina</taxon>
        <taxon>Sordariomycetes</taxon>
        <taxon>Hypocreomycetidae</taxon>
        <taxon>Glomerellales</taxon>
        <taxon>Glomerellaceae</taxon>
        <taxon>Colletotrichum</taxon>
        <taxon>Colletotrichum spaethianum species complex</taxon>
    </lineage>
</organism>
<feature type="compositionally biased region" description="Polar residues" evidence="2">
    <location>
        <begin position="20"/>
        <end position="34"/>
    </location>
</feature>
<dbReference type="CDD" id="cd02440">
    <property type="entry name" value="AdoMet_MTases"/>
    <property type="match status" value="1"/>
</dbReference>
<evidence type="ECO:0000256" key="1">
    <source>
        <dbReference type="ARBA" id="ARBA00038158"/>
    </source>
</evidence>
<dbReference type="Gene3D" id="3.40.50.150">
    <property type="entry name" value="Vaccinia Virus protein VP39"/>
    <property type="match status" value="1"/>
</dbReference>
<feature type="compositionally biased region" description="Polar residues" evidence="2">
    <location>
        <begin position="1"/>
        <end position="12"/>
    </location>
</feature>
<keyword evidence="3" id="KW-0489">Methyltransferase</keyword>
<protein>
    <submittedName>
        <fullName evidence="3">Methyltransferase domain-containing protein</fullName>
    </submittedName>
</protein>
<accession>A0A162N4K7</accession>
<reference evidence="3 4" key="1">
    <citation type="submission" date="2015-06" db="EMBL/GenBank/DDBJ databases">
        <title>Survival trade-offs in plant roots during colonization by closely related pathogenic and mutualistic fungi.</title>
        <authorList>
            <person name="Hacquard S."/>
            <person name="Kracher B."/>
            <person name="Hiruma K."/>
            <person name="Weinman A."/>
            <person name="Muench P."/>
            <person name="Garrido Oter R."/>
            <person name="Ver Loren van Themaat E."/>
            <person name="Dallerey J.-F."/>
            <person name="Damm U."/>
            <person name="Henrissat B."/>
            <person name="Lespinet O."/>
            <person name="Thon M."/>
            <person name="Kemen E."/>
            <person name="McHardy A.C."/>
            <person name="Schulze-Lefert P."/>
            <person name="O'Connell R.J."/>
        </authorList>
    </citation>
    <scope>NUCLEOTIDE SEQUENCE [LARGE SCALE GENOMIC DNA]</scope>
    <source>
        <strain evidence="3 4">MAFF 238704</strain>
    </source>
</reference>
<dbReference type="GO" id="GO:0008168">
    <property type="term" value="F:methyltransferase activity"/>
    <property type="evidence" value="ECO:0007669"/>
    <property type="project" value="UniProtKB-KW"/>
</dbReference>
<sequence length="369" mass="41195">LTSIMADSSQKSPVPALASRSETASPTREPSTGLNIAPEVGSDALEVDDAASLNETASNIDDQISTYTASLSSSVLDYPTEYGRRYHAFRAGSYLAPNDESEMDRLDFNHMLIMKTIGRKLFLAPVPQETTHRILDIGTGTGIWAIEAADVFPNAEILGNDLSAIQPSWVPPNIKFEIDDVESPWVNEGKYDFIFCRYMAASIADWPKLIQNIYNNLNPGGWVEFQDYDISFHSDDGTLTDKHHTDKWSKLLLQACEMAGRDPCPGPKLEGWVKSTGFVDVVHQKFKLPVGPWPKDPHYRDIGMTNLIQLLDGLEGFSLRTFCGVHGWTKEEVFAMLAHVRKELKTVGFHAYSTIHVVYAQKPQDEKEE</sequence>
<dbReference type="Proteomes" id="UP000076584">
    <property type="component" value="Unassembled WGS sequence"/>
</dbReference>
<proteinExistence type="inferred from homology"/>